<gene>
    <name evidence="3" type="primary">LOC113391749</name>
</gene>
<keyword evidence="2" id="KW-1185">Reference proteome</keyword>
<feature type="region of interest" description="Disordered" evidence="1">
    <location>
        <begin position="89"/>
        <end position="117"/>
    </location>
</feature>
<organism evidence="2 3">
    <name type="scientific">Vanessa tameamea</name>
    <name type="common">Kamehameha butterfly</name>
    <dbReference type="NCBI Taxonomy" id="334116"/>
    <lineage>
        <taxon>Eukaryota</taxon>
        <taxon>Metazoa</taxon>
        <taxon>Ecdysozoa</taxon>
        <taxon>Arthropoda</taxon>
        <taxon>Hexapoda</taxon>
        <taxon>Insecta</taxon>
        <taxon>Pterygota</taxon>
        <taxon>Neoptera</taxon>
        <taxon>Endopterygota</taxon>
        <taxon>Lepidoptera</taxon>
        <taxon>Glossata</taxon>
        <taxon>Ditrysia</taxon>
        <taxon>Papilionoidea</taxon>
        <taxon>Nymphalidae</taxon>
        <taxon>Nymphalinae</taxon>
        <taxon>Vanessa</taxon>
    </lineage>
</organism>
<evidence type="ECO:0000313" key="2">
    <source>
        <dbReference type="Proteomes" id="UP001652626"/>
    </source>
</evidence>
<name>A0A8B8HFL2_VANTA</name>
<dbReference type="RefSeq" id="XP_026483593.2">
    <property type="nucleotide sequence ID" value="XM_026627808.2"/>
</dbReference>
<dbReference type="OMA" id="MNEKPIT"/>
<dbReference type="OrthoDB" id="7443721at2759"/>
<dbReference type="AlphaFoldDB" id="A0A8B8HFL2"/>
<evidence type="ECO:0000256" key="1">
    <source>
        <dbReference type="SAM" id="MobiDB-lite"/>
    </source>
</evidence>
<proteinExistence type="predicted"/>
<accession>A0A8B8HFL2</accession>
<reference evidence="3" key="1">
    <citation type="submission" date="2025-08" db="UniProtKB">
        <authorList>
            <consortium name="RefSeq"/>
        </authorList>
    </citation>
    <scope>IDENTIFICATION</scope>
    <source>
        <tissue evidence="3">Whole body</tissue>
    </source>
</reference>
<evidence type="ECO:0000313" key="3">
    <source>
        <dbReference type="RefSeq" id="XP_026483593.2"/>
    </source>
</evidence>
<protein>
    <submittedName>
        <fullName evidence="3">Uncharacterized protein LOC113391749</fullName>
    </submittedName>
</protein>
<sequence length="117" mass="13964">MVENVQYCFYFTFVRLTLTKMPYNRYIQISEERYNTLIGRYQKFIENIHDDDQDPISIYDPLPKKFLDELEVIREVSRELALKKDEDLKKADKQNEVETKVAETAENEVKIPAEPKV</sequence>
<dbReference type="GeneID" id="113391749"/>
<dbReference type="Proteomes" id="UP001652626">
    <property type="component" value="Chromosome 30"/>
</dbReference>